<proteinExistence type="inferred from homology"/>
<comment type="similarity">
    <text evidence="1">Belongs to the GerABKA family.</text>
</comment>
<evidence type="ECO:0000256" key="3">
    <source>
        <dbReference type="SAM" id="Phobius"/>
    </source>
</evidence>
<sequence length="486" mass="54517">MEPLSKNIYQNINKIISHLPNSATLIKREILINKKTKCFIIYVSNLCNRKSIEMHIIHPLLYNLNEDIENIENAAEYIAQNYISISEAQIIKSFDNIAVELLRGKCLILIDKINTAILCDTSDIPHRQIQESNVEKTIRGGRESFVENIEINLALIQNKVKSNKLRIERMLLGNENKTDAAIVYMDGIIDPIVLDAIKFKMNRIKNLPYILCTGYIEQLIEDFPYGFFPQLKNTEKPDKVVSDLFQGKAAILISGAPYALIAPAVFIEFFQGFEDYSQRLLTSVFVRLTRVLSALLVLLATPIYLTVLSYSSGLVPIKLIKVIYNSRLGIPLQPFLEILTMEIAVELLREGGLRLPSPIGQTLGIVGGIVIGEAATKAGLVSPTTLVVVSTTVIASFLIPNYEMALSIRFLRFPMLILAELFGFLGVILGFYLIVIILINMNSFGIPYFSPFAPLNPSDLKDTIVRLSLKEILRKPKSLKMKKGKI</sequence>
<keyword evidence="3" id="KW-1133">Transmembrane helix</keyword>
<dbReference type="PIRSF" id="PIRSF005690">
    <property type="entry name" value="GerBA"/>
    <property type="match status" value="1"/>
</dbReference>
<feature type="transmembrane region" description="Helical" evidence="3">
    <location>
        <begin position="380"/>
        <end position="399"/>
    </location>
</feature>
<dbReference type="eggNOG" id="COG0697">
    <property type="taxonomic scope" value="Bacteria"/>
</dbReference>
<feature type="transmembrane region" description="Helical" evidence="3">
    <location>
        <begin position="411"/>
        <end position="439"/>
    </location>
</feature>
<dbReference type="InterPro" id="IPR004995">
    <property type="entry name" value="Spore_Ger"/>
</dbReference>
<accession>R7RT70</accession>
<name>R7RT70_9CLOT</name>
<feature type="transmembrane region" description="Helical" evidence="3">
    <location>
        <begin position="249"/>
        <end position="270"/>
    </location>
</feature>
<dbReference type="PANTHER" id="PTHR22550:SF5">
    <property type="entry name" value="LEUCINE ZIPPER PROTEIN 4"/>
    <property type="match status" value="1"/>
</dbReference>
<comment type="caution">
    <text evidence="4">The sequence shown here is derived from an EMBL/GenBank/DDBJ whole genome shotgun (WGS) entry which is preliminary data.</text>
</comment>
<dbReference type="AlphaFoldDB" id="R7RT70"/>
<dbReference type="InterPro" id="IPR050768">
    <property type="entry name" value="UPF0353/GerABKA_families"/>
</dbReference>
<dbReference type="Proteomes" id="UP000014923">
    <property type="component" value="Unassembled WGS sequence"/>
</dbReference>
<organism evidence="4 5">
    <name type="scientific">Thermobrachium celere DSM 8682</name>
    <dbReference type="NCBI Taxonomy" id="941824"/>
    <lineage>
        <taxon>Bacteria</taxon>
        <taxon>Bacillati</taxon>
        <taxon>Bacillota</taxon>
        <taxon>Clostridia</taxon>
        <taxon>Eubacteriales</taxon>
        <taxon>Clostridiaceae</taxon>
        <taxon>Thermobrachium</taxon>
    </lineage>
</organism>
<reference evidence="4" key="1">
    <citation type="submission" date="2013-03" db="EMBL/GenBank/DDBJ databases">
        <title>Draft genome sequence of the hydrogen-ethanol-producing anaerobic alkalithermophilic Caloramator celere.</title>
        <authorList>
            <person name="Ciranna A."/>
            <person name="Larjo A."/>
            <person name="Kivisto A."/>
            <person name="Santala V."/>
            <person name="Roos C."/>
            <person name="Karp M."/>
        </authorList>
    </citation>
    <scope>NUCLEOTIDE SEQUENCE [LARGE SCALE GENOMIC DNA]</scope>
    <source>
        <strain evidence="4">DSM 8682</strain>
    </source>
</reference>
<evidence type="ECO:0000313" key="5">
    <source>
        <dbReference type="Proteomes" id="UP000014923"/>
    </source>
</evidence>
<keyword evidence="3" id="KW-0812">Transmembrane</keyword>
<dbReference type="OrthoDB" id="9772630at2"/>
<dbReference type="GO" id="GO:0009847">
    <property type="term" value="P:spore germination"/>
    <property type="evidence" value="ECO:0007669"/>
    <property type="project" value="InterPro"/>
</dbReference>
<protein>
    <submittedName>
        <fullName evidence="4">Spore germination protein GerKA</fullName>
    </submittedName>
</protein>
<dbReference type="Pfam" id="PF03323">
    <property type="entry name" value="GerA"/>
    <property type="match status" value="1"/>
</dbReference>
<keyword evidence="5" id="KW-1185">Reference proteome</keyword>
<dbReference type="HOGENOM" id="CLU_021639_4_1_9"/>
<evidence type="ECO:0000256" key="2">
    <source>
        <dbReference type="ARBA" id="ARBA00023136"/>
    </source>
</evidence>
<gene>
    <name evidence="4" type="ORF">TCEL_00873</name>
</gene>
<dbReference type="EMBL" id="CAVN010000099">
    <property type="protein sequence ID" value="CDF59407.1"/>
    <property type="molecule type" value="Genomic_DNA"/>
</dbReference>
<dbReference type="PANTHER" id="PTHR22550">
    <property type="entry name" value="SPORE GERMINATION PROTEIN"/>
    <property type="match status" value="1"/>
</dbReference>
<keyword evidence="2 3" id="KW-0472">Membrane</keyword>
<dbReference type="GO" id="GO:0016020">
    <property type="term" value="C:membrane"/>
    <property type="evidence" value="ECO:0007669"/>
    <property type="project" value="InterPro"/>
</dbReference>
<evidence type="ECO:0000313" key="4">
    <source>
        <dbReference type="EMBL" id="CDF59407.1"/>
    </source>
</evidence>
<evidence type="ECO:0000256" key="1">
    <source>
        <dbReference type="ARBA" id="ARBA00005278"/>
    </source>
</evidence>
<feature type="transmembrane region" description="Helical" evidence="3">
    <location>
        <begin position="291"/>
        <end position="310"/>
    </location>
</feature>
<dbReference type="RefSeq" id="WP_018663284.1">
    <property type="nucleotide sequence ID" value="NZ_HF952018.1"/>
</dbReference>